<dbReference type="PROSITE" id="PS00028">
    <property type="entry name" value="ZINC_FINGER_C2H2_1"/>
    <property type="match status" value="2"/>
</dbReference>
<evidence type="ECO:0000256" key="2">
    <source>
        <dbReference type="ARBA" id="ARBA00022737"/>
    </source>
</evidence>
<sequence>MEEYAEEVYINPDEVYDSNKSLNIKEEVGRNFTAAKIQDFMCTVCKYKTNDPVQFTRHWLSHEERSFINANGVYACQISGCLYVAPSEEDILKHVASQHLCRYRCGFCYYVTFSKNEYDEHRITHCTYQCEKCDLQSTKYFFVQDHVESPFKCNVCDFTAHHWLPYKKHINRHEYLADSVIECGFCDFTTRDHLLLETHKAVHFMSSIIPCKLCSFMATYITELDKHYRKDHDTTFEAVDKLHKCRFCTCKFIGLGSKEKHEELHVKNDALLKCCSSFKNVQCPYCDHQDIERNAMISHIVSKHTAALELDGFRYENASDEIVHIAFDLTNFGGCDEYREEHEEQEANTKECEESIRIFYDIAEDCGNEKLDKMHADNACTIILRCTMCPHRSNDTFDFDQHLITTHNTSKPDTKVFTFCCSRCPFTTKNEALLRSHLSLHCRQKNGNKLKSKQYLHPPKTSYRKLKSISKIVLFCELCQFKTTNKVLYDAHLNSHQKNSTEGNSTEQGLKKKVPQYTCSFCYHAASSKEDYDVHYKTHTTFKCNKCSFRATKRLFVEDHIENPWGCSKCNFNTHHWLPMISHSFGHKNQSTILKCLECDFETRKPGVLKSHWLTHKTEHLRCKVCLYTTISENELQVHYAELHSGDPLDDASLSTDDRPYECDLCACKFKQQVYLDRHRTLHGENGPFRLNCGQCSQGKNCTTSGKVENDGYKPDSWSKCPYCSYEDERRYRMIGHLAEIHQKRLEIEGYQFDDDDDQTDEIIPDSSTSIENDPVQMTSHSAEVEENSMSSANCTNLPINAIDTSTSTSSKIPVTRCSFCSFTSDQGSQYIQEHILNEHVQRLFRCSICGCTEKEMRLINKHIHKEHPPLTTYDT</sequence>
<evidence type="ECO:0000256" key="5">
    <source>
        <dbReference type="PROSITE-ProRule" id="PRU00042"/>
    </source>
</evidence>
<accession>A0A653CZX4</accession>
<dbReference type="OrthoDB" id="6735033at2759"/>
<dbReference type="PANTHER" id="PTHR24403:SF67">
    <property type="entry name" value="FI01116P-RELATED"/>
    <property type="match status" value="1"/>
</dbReference>
<keyword evidence="4" id="KW-0862">Zinc</keyword>
<reference evidence="7 8" key="1">
    <citation type="submission" date="2019-01" db="EMBL/GenBank/DDBJ databases">
        <authorList>
            <person name="Sayadi A."/>
        </authorList>
    </citation>
    <scope>NUCLEOTIDE SEQUENCE [LARGE SCALE GENOMIC DNA]</scope>
</reference>
<evidence type="ECO:0000256" key="1">
    <source>
        <dbReference type="ARBA" id="ARBA00022723"/>
    </source>
</evidence>
<dbReference type="Gene3D" id="3.30.160.60">
    <property type="entry name" value="Classic Zinc Finger"/>
    <property type="match status" value="2"/>
</dbReference>
<dbReference type="GO" id="GO:0008270">
    <property type="term" value="F:zinc ion binding"/>
    <property type="evidence" value="ECO:0007669"/>
    <property type="project" value="UniProtKB-KW"/>
</dbReference>
<dbReference type="SUPFAM" id="SSF57667">
    <property type="entry name" value="beta-beta-alpha zinc fingers"/>
    <property type="match status" value="1"/>
</dbReference>
<dbReference type="SMART" id="SM00355">
    <property type="entry name" value="ZnF_C2H2"/>
    <property type="match status" value="21"/>
</dbReference>
<evidence type="ECO:0000256" key="3">
    <source>
        <dbReference type="ARBA" id="ARBA00022771"/>
    </source>
</evidence>
<dbReference type="GO" id="GO:0005634">
    <property type="term" value="C:nucleus"/>
    <property type="evidence" value="ECO:0007669"/>
    <property type="project" value="TreeGrafter"/>
</dbReference>
<keyword evidence="1" id="KW-0479">Metal-binding</keyword>
<keyword evidence="2" id="KW-0677">Repeat</keyword>
<feature type="non-terminal residue" evidence="7">
    <location>
        <position position="876"/>
    </location>
</feature>
<organism evidence="7 8">
    <name type="scientific">Callosobruchus maculatus</name>
    <name type="common">Southern cowpea weevil</name>
    <name type="synonym">Pulse bruchid</name>
    <dbReference type="NCBI Taxonomy" id="64391"/>
    <lineage>
        <taxon>Eukaryota</taxon>
        <taxon>Metazoa</taxon>
        <taxon>Ecdysozoa</taxon>
        <taxon>Arthropoda</taxon>
        <taxon>Hexapoda</taxon>
        <taxon>Insecta</taxon>
        <taxon>Pterygota</taxon>
        <taxon>Neoptera</taxon>
        <taxon>Endopterygota</taxon>
        <taxon>Coleoptera</taxon>
        <taxon>Polyphaga</taxon>
        <taxon>Cucujiformia</taxon>
        <taxon>Chrysomeloidea</taxon>
        <taxon>Chrysomelidae</taxon>
        <taxon>Bruchinae</taxon>
        <taxon>Bruchini</taxon>
        <taxon>Callosobruchus</taxon>
    </lineage>
</organism>
<dbReference type="Proteomes" id="UP000410492">
    <property type="component" value="Unassembled WGS sequence"/>
</dbReference>
<name>A0A653CZX4_CALMS</name>
<dbReference type="InterPro" id="IPR036236">
    <property type="entry name" value="Znf_C2H2_sf"/>
</dbReference>
<dbReference type="GO" id="GO:0045944">
    <property type="term" value="P:positive regulation of transcription by RNA polymerase II"/>
    <property type="evidence" value="ECO:0007669"/>
    <property type="project" value="TreeGrafter"/>
</dbReference>
<dbReference type="InterPro" id="IPR050688">
    <property type="entry name" value="Zinc_finger/UBP_domain"/>
</dbReference>
<keyword evidence="3 5" id="KW-0863">Zinc-finger</keyword>
<gene>
    <name evidence="7" type="ORF">CALMAC_LOCUS13132</name>
</gene>
<dbReference type="PROSITE" id="PS50157">
    <property type="entry name" value="ZINC_FINGER_C2H2_2"/>
    <property type="match status" value="1"/>
</dbReference>
<evidence type="ECO:0000256" key="4">
    <source>
        <dbReference type="ARBA" id="ARBA00022833"/>
    </source>
</evidence>
<evidence type="ECO:0000313" key="8">
    <source>
        <dbReference type="Proteomes" id="UP000410492"/>
    </source>
</evidence>
<dbReference type="PANTHER" id="PTHR24403">
    <property type="entry name" value="ZINC FINGER PROTEIN"/>
    <property type="match status" value="1"/>
</dbReference>
<protein>
    <recommendedName>
        <fullName evidence="6">C2H2-type domain-containing protein</fullName>
    </recommendedName>
</protein>
<proteinExistence type="predicted"/>
<dbReference type="AlphaFoldDB" id="A0A653CZX4"/>
<keyword evidence="8" id="KW-1185">Reference proteome</keyword>
<evidence type="ECO:0000313" key="7">
    <source>
        <dbReference type="EMBL" id="VEN53283.1"/>
    </source>
</evidence>
<evidence type="ECO:0000259" key="6">
    <source>
        <dbReference type="PROSITE" id="PS50157"/>
    </source>
</evidence>
<dbReference type="EMBL" id="CAACVG010009440">
    <property type="protein sequence ID" value="VEN53283.1"/>
    <property type="molecule type" value="Genomic_DNA"/>
</dbReference>
<dbReference type="InterPro" id="IPR013087">
    <property type="entry name" value="Znf_C2H2_type"/>
</dbReference>
<feature type="domain" description="C2H2-type" evidence="6">
    <location>
        <begin position="661"/>
        <end position="688"/>
    </location>
</feature>